<protein>
    <submittedName>
        <fullName evidence="2">Uncharacterized protein</fullName>
    </submittedName>
</protein>
<evidence type="ECO:0000313" key="3">
    <source>
        <dbReference type="Proteomes" id="UP000235672"/>
    </source>
</evidence>
<feature type="region of interest" description="Disordered" evidence="1">
    <location>
        <begin position="124"/>
        <end position="157"/>
    </location>
</feature>
<feature type="compositionally biased region" description="Basic and acidic residues" evidence="1">
    <location>
        <begin position="320"/>
        <end position="329"/>
    </location>
</feature>
<dbReference type="EMBL" id="KZ613472">
    <property type="protein sequence ID" value="PMD24667.1"/>
    <property type="molecule type" value="Genomic_DNA"/>
</dbReference>
<evidence type="ECO:0000313" key="2">
    <source>
        <dbReference type="EMBL" id="PMD24667.1"/>
    </source>
</evidence>
<dbReference type="Proteomes" id="UP000235672">
    <property type="component" value="Unassembled WGS sequence"/>
</dbReference>
<feature type="compositionally biased region" description="Polar residues" evidence="1">
    <location>
        <begin position="373"/>
        <end position="388"/>
    </location>
</feature>
<accession>A0A2J6QEI2</accession>
<feature type="region of interest" description="Disordered" evidence="1">
    <location>
        <begin position="270"/>
        <end position="428"/>
    </location>
</feature>
<feature type="region of interest" description="Disordered" evidence="1">
    <location>
        <begin position="179"/>
        <end position="218"/>
    </location>
</feature>
<organism evidence="2 3">
    <name type="scientific">Hyaloscypha hepaticicola</name>
    <dbReference type="NCBI Taxonomy" id="2082293"/>
    <lineage>
        <taxon>Eukaryota</taxon>
        <taxon>Fungi</taxon>
        <taxon>Dikarya</taxon>
        <taxon>Ascomycota</taxon>
        <taxon>Pezizomycotina</taxon>
        <taxon>Leotiomycetes</taxon>
        <taxon>Helotiales</taxon>
        <taxon>Hyaloscyphaceae</taxon>
        <taxon>Hyaloscypha</taxon>
    </lineage>
</organism>
<dbReference type="AlphaFoldDB" id="A0A2J6QEI2"/>
<feature type="compositionally biased region" description="Acidic residues" evidence="1">
    <location>
        <begin position="179"/>
        <end position="196"/>
    </location>
</feature>
<proteinExistence type="predicted"/>
<gene>
    <name evidence="2" type="ORF">NA56DRAFT_741274</name>
</gene>
<name>A0A2J6QEI2_9HELO</name>
<evidence type="ECO:0000256" key="1">
    <source>
        <dbReference type="SAM" id="MobiDB-lite"/>
    </source>
</evidence>
<keyword evidence="3" id="KW-1185">Reference proteome</keyword>
<feature type="compositionally biased region" description="Basic and acidic residues" evidence="1">
    <location>
        <begin position="197"/>
        <end position="206"/>
    </location>
</feature>
<sequence length="467" mass="53444">RILNNLYYKNALAKLPTLEGYTALRRDFSLYSRYILDMKQRFGDHQELHPKAIDGAVEARLASAKEFDSEANELLLSIKDEAPNNLRICLDADRVQKDIQYGELSKSWGEEETTSCQAQVQYYHPQRPSRPATVRRDRDMFKTPSFPRTAKPGQAGHHRAVVDPDATLVPIWHDCEQFLDTDDEDDDGEDGEEDGRDDPFYEKYDHPPSLPQGSEPEDTFPIGVWRTFDMIGRLFYFLYEQSVSALDQILVDTMELQIFHHLVHSGASLQQSISPSFHSKEPRRMMTPSGENPAQVGECAQDRQVTPRNNSGTPYIECPRTPENREAPRVNHPPRPKSDLSHRKEQESPVQAFVQRTCYRRSDSGFASREASTDQINVKEQSTASYSESYGKELPKTPTRNNAAFQDENKSRSASPKKCPSVDDQRRLQSRYYRVRSPSMQQTTRVIFPTGDVDEIMSNTFGVELIR</sequence>
<feature type="compositionally biased region" description="Basic and acidic residues" evidence="1">
    <location>
        <begin position="336"/>
        <end position="347"/>
    </location>
</feature>
<feature type="compositionally biased region" description="Polar residues" evidence="1">
    <location>
        <begin position="303"/>
        <end position="313"/>
    </location>
</feature>
<feature type="non-terminal residue" evidence="2">
    <location>
        <position position="1"/>
    </location>
</feature>
<reference evidence="2 3" key="1">
    <citation type="submission" date="2016-05" db="EMBL/GenBank/DDBJ databases">
        <title>A degradative enzymes factory behind the ericoid mycorrhizal symbiosis.</title>
        <authorList>
            <consortium name="DOE Joint Genome Institute"/>
            <person name="Martino E."/>
            <person name="Morin E."/>
            <person name="Grelet G."/>
            <person name="Kuo A."/>
            <person name="Kohler A."/>
            <person name="Daghino S."/>
            <person name="Barry K."/>
            <person name="Choi C."/>
            <person name="Cichocki N."/>
            <person name="Clum A."/>
            <person name="Copeland A."/>
            <person name="Hainaut M."/>
            <person name="Haridas S."/>
            <person name="Labutti K."/>
            <person name="Lindquist E."/>
            <person name="Lipzen A."/>
            <person name="Khouja H.-R."/>
            <person name="Murat C."/>
            <person name="Ohm R."/>
            <person name="Olson A."/>
            <person name="Spatafora J."/>
            <person name="Veneault-Fourrey C."/>
            <person name="Henrissat B."/>
            <person name="Grigoriev I."/>
            <person name="Martin F."/>
            <person name="Perotto S."/>
        </authorList>
    </citation>
    <scope>NUCLEOTIDE SEQUENCE [LARGE SCALE GENOMIC DNA]</scope>
    <source>
        <strain evidence="2 3">UAMH 7357</strain>
    </source>
</reference>